<name>A0A4R7F1T7_9FLAO</name>
<dbReference type="Gene3D" id="2.40.50.1020">
    <property type="entry name" value="LytTr DNA-binding domain"/>
    <property type="match status" value="1"/>
</dbReference>
<dbReference type="PANTHER" id="PTHR37299:SF1">
    <property type="entry name" value="STAGE 0 SPORULATION PROTEIN A HOMOLOG"/>
    <property type="match status" value="1"/>
</dbReference>
<reference evidence="2 3" key="1">
    <citation type="submission" date="2019-03" db="EMBL/GenBank/DDBJ databases">
        <title>Genomic Encyclopedia of Archaeal and Bacterial Type Strains, Phase II (KMG-II): from individual species to whole genera.</title>
        <authorList>
            <person name="Goeker M."/>
        </authorList>
    </citation>
    <scope>NUCLEOTIDE SEQUENCE [LARGE SCALE GENOMIC DNA]</scope>
    <source>
        <strain evidence="2 3">DSM 28213</strain>
    </source>
</reference>
<dbReference type="GO" id="GO:0000156">
    <property type="term" value="F:phosphorelay response regulator activity"/>
    <property type="evidence" value="ECO:0007669"/>
    <property type="project" value="InterPro"/>
</dbReference>
<protein>
    <submittedName>
        <fullName evidence="2">LytTr DNA-binding domain-containing protein</fullName>
    </submittedName>
</protein>
<dbReference type="EMBL" id="SOAG01000017">
    <property type="protein sequence ID" value="TDS56938.1"/>
    <property type="molecule type" value="Genomic_DNA"/>
</dbReference>
<keyword evidence="3" id="KW-1185">Reference proteome</keyword>
<dbReference type="Proteomes" id="UP000295215">
    <property type="component" value="Unassembled WGS sequence"/>
</dbReference>
<feature type="domain" description="HTH LytTR-type" evidence="1">
    <location>
        <begin position="130"/>
        <end position="231"/>
    </location>
</feature>
<dbReference type="PANTHER" id="PTHR37299">
    <property type="entry name" value="TRANSCRIPTIONAL REGULATOR-RELATED"/>
    <property type="match status" value="1"/>
</dbReference>
<dbReference type="SMART" id="SM00850">
    <property type="entry name" value="LytTR"/>
    <property type="match status" value="1"/>
</dbReference>
<evidence type="ECO:0000313" key="2">
    <source>
        <dbReference type="EMBL" id="TDS56938.1"/>
    </source>
</evidence>
<dbReference type="RefSeq" id="WP_133712870.1">
    <property type="nucleotide sequence ID" value="NZ_SOAG01000017.1"/>
</dbReference>
<dbReference type="GO" id="GO:0003677">
    <property type="term" value="F:DNA binding"/>
    <property type="evidence" value="ECO:0007669"/>
    <property type="project" value="UniProtKB-KW"/>
</dbReference>
<sequence length="235" mass="27625">MQFSFIIIGNQQDQLPDIVQKLSLFSNYNWIGTFSYSTDIIAKIVQLKPQLVFIFKNDKETDISLKLISEALSYLSFVPYFILISNTQDFALEAIQNGISDYLMDTDTHSLGMSLFKFEKRFSDTVPQTICIKSYSDYHLIKYKDIVYLKADNNTTDFKLYNNKVITAYKTLKYFEHSLPYNFVRIHKSYIVNIHCISRIHFSKNKCYLDFNEQIPFSDTYRESLEQVLNDNLMS</sequence>
<dbReference type="Pfam" id="PF04397">
    <property type="entry name" value="LytTR"/>
    <property type="match status" value="1"/>
</dbReference>
<comment type="caution">
    <text evidence="2">The sequence shown here is derived from an EMBL/GenBank/DDBJ whole genome shotgun (WGS) entry which is preliminary data.</text>
</comment>
<evidence type="ECO:0000259" key="1">
    <source>
        <dbReference type="PROSITE" id="PS50930"/>
    </source>
</evidence>
<accession>A0A4R7F1T7</accession>
<gene>
    <name evidence="2" type="ORF">C8P70_11728</name>
</gene>
<keyword evidence="2" id="KW-0238">DNA-binding</keyword>
<dbReference type="AlphaFoldDB" id="A0A4R7F1T7"/>
<organism evidence="2 3">
    <name type="scientific">Myroides indicus</name>
    <dbReference type="NCBI Taxonomy" id="1323422"/>
    <lineage>
        <taxon>Bacteria</taxon>
        <taxon>Pseudomonadati</taxon>
        <taxon>Bacteroidota</taxon>
        <taxon>Flavobacteriia</taxon>
        <taxon>Flavobacteriales</taxon>
        <taxon>Flavobacteriaceae</taxon>
        <taxon>Myroides</taxon>
    </lineage>
</organism>
<proteinExistence type="predicted"/>
<evidence type="ECO:0000313" key="3">
    <source>
        <dbReference type="Proteomes" id="UP000295215"/>
    </source>
</evidence>
<dbReference type="InterPro" id="IPR046947">
    <property type="entry name" value="LytR-like"/>
</dbReference>
<dbReference type="OrthoDB" id="2168082at2"/>
<dbReference type="PROSITE" id="PS50930">
    <property type="entry name" value="HTH_LYTTR"/>
    <property type="match status" value="1"/>
</dbReference>
<dbReference type="InterPro" id="IPR007492">
    <property type="entry name" value="LytTR_DNA-bd_dom"/>
</dbReference>